<name>A0AAU9K7V4_9CILI</name>
<protein>
    <submittedName>
        <fullName evidence="2">Uncharacterized protein</fullName>
    </submittedName>
</protein>
<sequence>MEIETQTPSTREISTSNIFNFTEVLAPDVDRDPTPNLPLLHKKRNLSFSINQKNTSFYSYTKEPKDLPPRTRSSSWKSFLSRNYTSPQIQPMTHLQDAIDNIKQKVENEFQQSRDISTFINNIKDLERSKHIRLYMSELGKQVVLKKQQYNEIHSEVVQRQEKLKKLEEKLQLLEDEENETNNLLDVYNFRREEYHDFVQGLNNEVYYQDTLKFMLACRQENAIVMAHPVNVNNIKLKQLNRECKNMEKELARYVSKFGEINKQIEAITQETEKEKIEMEKKMQSELKVFEDYQKIKKCISFEHNRNVTIERQQNNAVQLLRFERRIGELKEEHIIQDEAMKVEKIQENCEYKFKAIQRVTNIATIQDMLPYYKYLLEKKENLISTVGQLQNQIEALQEEREELIKEVDFWKFRDDAYINISIEEANKANEELEKKIEEIVRSENNLHKLQELVNSSINVLSRVVFQLSEGERSAMEVNEKNLSRVLAFICTRLDKMMEVLQNHQNVFYVESINTGMEFVSAPSFLRLNNYRQTKISYDDRFAFTYEEEEADKKNAQKS</sequence>
<keyword evidence="1" id="KW-0175">Coiled coil</keyword>
<accession>A0AAU9K7V4</accession>
<evidence type="ECO:0000313" key="2">
    <source>
        <dbReference type="EMBL" id="CAG9333205.1"/>
    </source>
</evidence>
<dbReference type="AlphaFoldDB" id="A0AAU9K7V4"/>
<dbReference type="EMBL" id="CAJZBQ010000056">
    <property type="protein sequence ID" value="CAG9333205.1"/>
    <property type="molecule type" value="Genomic_DNA"/>
</dbReference>
<dbReference type="Proteomes" id="UP001162131">
    <property type="component" value="Unassembled WGS sequence"/>
</dbReference>
<reference evidence="2" key="1">
    <citation type="submission" date="2021-09" db="EMBL/GenBank/DDBJ databases">
        <authorList>
            <consortium name="AG Swart"/>
            <person name="Singh M."/>
            <person name="Singh A."/>
            <person name="Seah K."/>
            <person name="Emmerich C."/>
        </authorList>
    </citation>
    <scope>NUCLEOTIDE SEQUENCE</scope>
    <source>
        <strain evidence="2">ATCC30299</strain>
    </source>
</reference>
<feature type="coiled-coil region" evidence="1">
    <location>
        <begin position="380"/>
        <end position="453"/>
    </location>
</feature>
<feature type="coiled-coil region" evidence="1">
    <location>
        <begin position="230"/>
        <end position="282"/>
    </location>
</feature>
<proteinExistence type="predicted"/>
<organism evidence="2 3">
    <name type="scientific">Blepharisma stoltei</name>
    <dbReference type="NCBI Taxonomy" id="1481888"/>
    <lineage>
        <taxon>Eukaryota</taxon>
        <taxon>Sar</taxon>
        <taxon>Alveolata</taxon>
        <taxon>Ciliophora</taxon>
        <taxon>Postciliodesmatophora</taxon>
        <taxon>Heterotrichea</taxon>
        <taxon>Heterotrichida</taxon>
        <taxon>Blepharismidae</taxon>
        <taxon>Blepharisma</taxon>
    </lineage>
</organism>
<keyword evidence="3" id="KW-1185">Reference proteome</keyword>
<evidence type="ECO:0000256" key="1">
    <source>
        <dbReference type="SAM" id="Coils"/>
    </source>
</evidence>
<gene>
    <name evidence="2" type="ORF">BSTOLATCC_MIC58024</name>
</gene>
<comment type="caution">
    <text evidence="2">The sequence shown here is derived from an EMBL/GenBank/DDBJ whole genome shotgun (WGS) entry which is preliminary data.</text>
</comment>
<feature type="coiled-coil region" evidence="1">
    <location>
        <begin position="150"/>
        <end position="187"/>
    </location>
</feature>
<evidence type="ECO:0000313" key="3">
    <source>
        <dbReference type="Proteomes" id="UP001162131"/>
    </source>
</evidence>